<reference evidence="4" key="1">
    <citation type="submission" date="2016-10" db="EMBL/GenBank/DDBJ databases">
        <authorList>
            <person name="Varghese N."/>
            <person name="Submissions S."/>
        </authorList>
    </citation>
    <scope>NUCLEOTIDE SEQUENCE [LARGE SCALE GENOMIC DNA]</scope>
    <source>
        <strain evidence="4">UNC178MFTsu3.1</strain>
    </source>
</reference>
<sequence>MRRLAFLPLAVLLAACSAPQAPQNDKPPKPQASASAAAPVNAMLGSHEWYQWVDRRLAINDGDGHGPDGGSDEWNDAVQRKLGQEAPQAQPGSPEWQQAVDALLRTRAQ</sequence>
<name>A0A1I2ERH0_9GAMM</name>
<dbReference type="RefSeq" id="WP_026635441.1">
    <property type="nucleotide sequence ID" value="NZ_FONH01000005.1"/>
</dbReference>
<feature type="chain" id="PRO_5011687102" description="Lipoprotein" evidence="2">
    <location>
        <begin position="21"/>
        <end position="109"/>
    </location>
</feature>
<dbReference type="PROSITE" id="PS51257">
    <property type="entry name" value="PROKAR_LIPOPROTEIN"/>
    <property type="match status" value="1"/>
</dbReference>
<evidence type="ECO:0000313" key="4">
    <source>
        <dbReference type="Proteomes" id="UP000199477"/>
    </source>
</evidence>
<dbReference type="AlphaFoldDB" id="A0A1I2ERH0"/>
<evidence type="ECO:0008006" key="5">
    <source>
        <dbReference type="Google" id="ProtNLM"/>
    </source>
</evidence>
<gene>
    <name evidence="3" type="ORF">SAMN02799615_02053</name>
</gene>
<feature type="region of interest" description="Disordered" evidence="1">
    <location>
        <begin position="59"/>
        <end position="109"/>
    </location>
</feature>
<accession>A0A1I2ERH0</accession>
<dbReference type="EMBL" id="FONH01000005">
    <property type="protein sequence ID" value="SFE95058.1"/>
    <property type="molecule type" value="Genomic_DNA"/>
</dbReference>
<protein>
    <recommendedName>
        <fullName evidence="5">Lipoprotein</fullName>
    </recommendedName>
</protein>
<evidence type="ECO:0000256" key="2">
    <source>
        <dbReference type="SAM" id="SignalP"/>
    </source>
</evidence>
<dbReference type="Proteomes" id="UP000199477">
    <property type="component" value="Unassembled WGS sequence"/>
</dbReference>
<keyword evidence="2" id="KW-0732">Signal</keyword>
<proteinExistence type="predicted"/>
<organism evidence="3 4">
    <name type="scientific">Dyella marensis</name>
    <dbReference type="NCBI Taxonomy" id="500610"/>
    <lineage>
        <taxon>Bacteria</taxon>
        <taxon>Pseudomonadati</taxon>
        <taxon>Pseudomonadota</taxon>
        <taxon>Gammaproteobacteria</taxon>
        <taxon>Lysobacterales</taxon>
        <taxon>Rhodanobacteraceae</taxon>
        <taxon>Dyella</taxon>
    </lineage>
</organism>
<evidence type="ECO:0000256" key="1">
    <source>
        <dbReference type="SAM" id="MobiDB-lite"/>
    </source>
</evidence>
<feature type="signal peptide" evidence="2">
    <location>
        <begin position="1"/>
        <end position="20"/>
    </location>
</feature>
<evidence type="ECO:0000313" key="3">
    <source>
        <dbReference type="EMBL" id="SFE95058.1"/>
    </source>
</evidence>
<keyword evidence="4" id="KW-1185">Reference proteome</keyword>
<dbReference type="STRING" id="500610.SAMN02799615_02053"/>
<feature type="region of interest" description="Disordered" evidence="1">
    <location>
        <begin position="19"/>
        <end position="39"/>
    </location>
</feature>